<feature type="transmembrane region" description="Helical" evidence="1">
    <location>
        <begin position="5"/>
        <end position="23"/>
    </location>
</feature>
<evidence type="ECO:0000256" key="1">
    <source>
        <dbReference type="SAM" id="Phobius"/>
    </source>
</evidence>
<feature type="transmembrane region" description="Helical" evidence="1">
    <location>
        <begin position="29"/>
        <end position="53"/>
    </location>
</feature>
<sequence length="191" mass="21754">MNKTFAFISSYLPLYILLMINNFNKDKNIAYWVAFVILLILVIISVLVLYCYLRGKGNKIILTTDEQIDKLKSDSMINYLMAYIVPLATINSDDFIGSVITNSILFILIGIIYVKMNLVYLNPVLVLLGYVPYTSTKTGNIYIVNFDIDKLIRRSRAGTENRIPTINATIIGNSILLIRKKDNDWINKKSA</sequence>
<dbReference type="EMBL" id="CABFNH010000010">
    <property type="protein sequence ID" value="VTZ89782.1"/>
    <property type="molecule type" value="Genomic_DNA"/>
</dbReference>
<evidence type="ECO:0000313" key="3">
    <source>
        <dbReference type="Proteomes" id="UP000365705"/>
    </source>
</evidence>
<keyword evidence="1" id="KW-0472">Membrane</keyword>
<organism evidence="2 3">
    <name type="scientific">Limosilactobacillus mucosae</name>
    <name type="common">Lactobacillus mucosae</name>
    <dbReference type="NCBI Taxonomy" id="97478"/>
    <lineage>
        <taxon>Bacteria</taxon>
        <taxon>Bacillati</taxon>
        <taxon>Bacillota</taxon>
        <taxon>Bacilli</taxon>
        <taxon>Lactobacillales</taxon>
        <taxon>Lactobacillaceae</taxon>
        <taxon>Limosilactobacillus</taxon>
    </lineage>
</organism>
<protein>
    <submittedName>
        <fullName evidence="2">Uncharacterized protein</fullName>
    </submittedName>
</protein>
<proteinExistence type="predicted"/>
<dbReference type="Proteomes" id="UP000365705">
    <property type="component" value="Unassembled WGS sequence"/>
</dbReference>
<accession>A0A508YK31</accession>
<gene>
    <name evidence="2" type="ORF">LMUP508_00907</name>
</gene>
<evidence type="ECO:0000313" key="2">
    <source>
        <dbReference type="EMBL" id="VTZ89782.1"/>
    </source>
</evidence>
<name>A0A508YK31_LIMMU</name>
<keyword evidence="1" id="KW-1133">Transmembrane helix</keyword>
<keyword evidence="1" id="KW-0812">Transmembrane</keyword>
<reference evidence="2 3" key="1">
    <citation type="submission" date="2019-06" db="EMBL/GenBank/DDBJ databases">
        <authorList>
            <person name="Rodrigo-Torres L."/>
            <person name="Arahal R. D."/>
            <person name="Lucena T."/>
        </authorList>
    </citation>
    <scope>NUCLEOTIDE SEQUENCE [LARGE SCALE GENOMIC DNA]</scope>
    <source>
        <strain evidence="2 3">INIA P508</strain>
    </source>
</reference>
<dbReference type="AlphaFoldDB" id="A0A508YK31"/>
<dbReference type="RefSeq" id="WP_143112914.1">
    <property type="nucleotide sequence ID" value="NZ_CABFNH010000010.1"/>
</dbReference>
<feature type="transmembrane region" description="Helical" evidence="1">
    <location>
        <begin position="95"/>
        <end position="114"/>
    </location>
</feature>